<evidence type="ECO:0000256" key="8">
    <source>
        <dbReference type="ARBA" id="ARBA00022967"/>
    </source>
</evidence>
<dbReference type="InterPro" id="IPR003945">
    <property type="entry name" value="NU5C-like"/>
</dbReference>
<evidence type="ECO:0000256" key="9">
    <source>
        <dbReference type="ARBA" id="ARBA00022982"/>
    </source>
</evidence>
<keyword evidence="5" id="KW-0679">Respiratory chain</keyword>
<evidence type="ECO:0000256" key="1">
    <source>
        <dbReference type="ARBA" id="ARBA00004448"/>
    </source>
</evidence>
<feature type="transmembrane region" description="Helical" evidence="16">
    <location>
        <begin position="239"/>
        <end position="257"/>
    </location>
</feature>
<evidence type="ECO:0000256" key="15">
    <source>
        <dbReference type="ARBA" id="ARBA00049551"/>
    </source>
</evidence>
<evidence type="ECO:0000259" key="19">
    <source>
        <dbReference type="Pfam" id="PF06455"/>
    </source>
</evidence>
<feature type="transmembrane region" description="Helical" evidence="16">
    <location>
        <begin position="481"/>
        <end position="501"/>
    </location>
</feature>
<evidence type="ECO:0000256" key="12">
    <source>
        <dbReference type="ARBA" id="ARBA00023075"/>
    </source>
</evidence>
<evidence type="ECO:0000256" key="6">
    <source>
        <dbReference type="ARBA" id="ARBA00022692"/>
    </source>
</evidence>
<evidence type="ECO:0000256" key="2">
    <source>
        <dbReference type="ARBA" id="ARBA00012944"/>
    </source>
</evidence>
<feature type="domain" description="NADH dehydrogenase subunit 5 C-terminal" evidence="19">
    <location>
        <begin position="418"/>
        <end position="597"/>
    </location>
</feature>
<gene>
    <name evidence="20" type="primary">NADH5</name>
</gene>
<reference evidence="20" key="1">
    <citation type="journal article" date="2005" name="J. Mol. Evol.">
        <title>Mitogenomic analyses place the gharial (Gavialis gangeticus) on the crocodile tree and provide pre-K/T divergence times for most crocodilians.</title>
        <authorList>
            <person name="Janke A."/>
            <person name="Gullberg A."/>
            <person name="Hughes S."/>
            <person name="Ramesh K."/>
            <person name="Aggarwal R.K."/>
            <person name="Arnason U."/>
        </authorList>
    </citation>
    <scope>NUCLEOTIDE SEQUENCE</scope>
    <source>
        <tissue evidence="20">Liver</tissue>
    </source>
</reference>
<keyword evidence="7" id="KW-0999">Mitochondrion inner membrane</keyword>
<dbReference type="PANTHER" id="PTHR42829">
    <property type="entry name" value="NADH-UBIQUINONE OXIDOREDUCTASE CHAIN 5"/>
    <property type="match status" value="1"/>
</dbReference>
<dbReference type="GO" id="GO:0003954">
    <property type="term" value="F:NADH dehydrogenase activity"/>
    <property type="evidence" value="ECO:0007669"/>
    <property type="project" value="TreeGrafter"/>
</dbReference>
<dbReference type="GO" id="GO:0042773">
    <property type="term" value="P:ATP synthesis coupled electron transport"/>
    <property type="evidence" value="ECO:0007669"/>
    <property type="project" value="InterPro"/>
</dbReference>
<dbReference type="EMBL" id="AJ810454">
    <property type="protein sequence ID" value="CAH18627.1"/>
    <property type="molecule type" value="Genomic_DNA"/>
</dbReference>
<feature type="transmembrane region" description="Helical" evidence="16">
    <location>
        <begin position="269"/>
        <end position="290"/>
    </location>
</feature>
<dbReference type="NCBIfam" id="TIGR01974">
    <property type="entry name" value="NDH_I_L"/>
    <property type="match status" value="1"/>
</dbReference>
<evidence type="ECO:0000256" key="4">
    <source>
        <dbReference type="ARBA" id="ARBA00022448"/>
    </source>
</evidence>
<evidence type="ECO:0000256" key="5">
    <source>
        <dbReference type="ARBA" id="ARBA00022660"/>
    </source>
</evidence>
<dbReference type="InterPro" id="IPR001750">
    <property type="entry name" value="ND/Mrp_TM"/>
</dbReference>
<feature type="transmembrane region" description="Helical" evidence="16">
    <location>
        <begin position="449"/>
        <end position="469"/>
    </location>
</feature>
<comment type="catalytic activity">
    <reaction evidence="15 16">
        <text>a ubiquinone + NADH + 5 H(+)(in) = a ubiquinol + NAD(+) + 4 H(+)(out)</text>
        <dbReference type="Rhea" id="RHEA:29091"/>
        <dbReference type="Rhea" id="RHEA-COMP:9565"/>
        <dbReference type="Rhea" id="RHEA-COMP:9566"/>
        <dbReference type="ChEBI" id="CHEBI:15378"/>
        <dbReference type="ChEBI" id="CHEBI:16389"/>
        <dbReference type="ChEBI" id="CHEBI:17976"/>
        <dbReference type="ChEBI" id="CHEBI:57540"/>
        <dbReference type="ChEBI" id="CHEBI:57945"/>
        <dbReference type="EC" id="7.1.1.2"/>
    </reaction>
</comment>
<evidence type="ECO:0000256" key="13">
    <source>
        <dbReference type="ARBA" id="ARBA00023128"/>
    </source>
</evidence>
<feature type="transmembrane region" description="Helical" evidence="16">
    <location>
        <begin position="82"/>
        <end position="102"/>
    </location>
</feature>
<feature type="transmembrane region" description="Helical" evidence="16">
    <location>
        <begin position="200"/>
        <end position="218"/>
    </location>
</feature>
<organism evidence="20">
    <name type="scientific">Gavialis gangeticus</name>
    <name type="common">Indian gharial</name>
    <name type="synonym">Lacerta gangetica</name>
    <dbReference type="NCBI Taxonomy" id="94835"/>
    <lineage>
        <taxon>Eukaryota</taxon>
        <taxon>Metazoa</taxon>
        <taxon>Chordata</taxon>
        <taxon>Craniata</taxon>
        <taxon>Vertebrata</taxon>
        <taxon>Euteleostomi</taxon>
        <taxon>Archelosauria</taxon>
        <taxon>Archosauria</taxon>
        <taxon>Crocodylia</taxon>
        <taxon>Longirostres</taxon>
        <taxon>Gavialidae</taxon>
        <taxon>Gavialinae</taxon>
        <taxon>Gavialis</taxon>
    </lineage>
</organism>
<keyword evidence="13 16" id="KW-0496">Mitochondrion</keyword>
<evidence type="ECO:0000256" key="11">
    <source>
        <dbReference type="ARBA" id="ARBA00023027"/>
    </source>
</evidence>
<comment type="function">
    <text evidence="16">Core subunit of the mitochondrial membrane respiratory chain NADH dehydrogenase (Complex I) which catalyzes electron transfer from NADH through the respiratory chain, using ubiquinone as an electron acceptor. Essential for the catalytic activity and assembly of complex I.</text>
</comment>
<evidence type="ECO:0000259" key="18">
    <source>
        <dbReference type="Pfam" id="PF00662"/>
    </source>
</evidence>
<feature type="transmembrane region" description="Helical" evidence="16">
    <location>
        <begin position="364"/>
        <end position="382"/>
    </location>
</feature>
<dbReference type="AlphaFoldDB" id="Q335S0"/>
<keyword evidence="6 16" id="KW-0812">Transmembrane</keyword>
<keyword evidence="8" id="KW-1278">Translocase</keyword>
<dbReference type="InterPro" id="IPR018393">
    <property type="entry name" value="NADHpl_OxRdtase_5_subgr"/>
</dbReference>
<evidence type="ECO:0000259" key="17">
    <source>
        <dbReference type="Pfam" id="PF00361"/>
    </source>
</evidence>
<keyword evidence="9" id="KW-0249">Electron transport</keyword>
<evidence type="ECO:0000256" key="7">
    <source>
        <dbReference type="ARBA" id="ARBA00022792"/>
    </source>
</evidence>
<dbReference type="Pfam" id="PF06455">
    <property type="entry name" value="NADH5_C"/>
    <property type="match status" value="1"/>
</dbReference>
<name>Q335S0_GAVGA</name>
<accession>Q335S0</accession>
<evidence type="ECO:0000256" key="16">
    <source>
        <dbReference type="RuleBase" id="RU003404"/>
    </source>
</evidence>
<dbReference type="InterPro" id="IPR001516">
    <property type="entry name" value="Proton_antipo_N"/>
</dbReference>
<comment type="similarity">
    <text evidence="16">Belongs to the complex I subunit 5 family.</text>
</comment>
<sequence length="615" mass="67668">MNPAIMLFMLPLTIMLSSLFLPYSKMNKPFHAKVLATKLAFFSSLLPLAFFLYDGLVVTSHEVYWLAFNVCPIHISFTLDKYSVLFLPISLFVAWSIMEFTVKYMESDPKIDTFFRYLIIFTLMMMVLVTAENVVQLFIGWEGVGIMSYMLINWWSYRSTSNKAALQAVIYNRLADVGLAIALAWMVVNNLSLDIQGVRASPDLALIPALGFILAAAGKSAQFGFHPWLPAAMEGPTPVSALLHSSTMVVAGVFLLIRTSKLIYSSETATMICLLLGALTSLLAATCALTQNDMKKIIAYSTTSQLGLMMTAIGLKQPELAFMHIATHAFFKAMLFLCAGAIIHNLNNEQDIRKMGGLKKAMPITSSCLIIGALALSGMPFMSGFYSKDAIIEALNTSDINFFSLAMTLIATTFTVLYNLRMIYFVVLGSPRMPTLSALPEARQTLNPILRLAVGSIAAGLLISINMLPSNIPQMTMPPEIKLAALIVTALGFLTGAALMSTAPTLQPSTKGTQSPLPFKMTHFYFIIHHTLSTITLWISQKLSNHLTDQTHYEATGPKMLAYLQILMTKALTSLHKSRINSYLKIIALAMMLILLLSLPSMTEVPLDDDPGRDL</sequence>
<comment type="subcellular location">
    <subcellularLocation>
        <location evidence="1">Mitochondrion inner membrane</location>
        <topology evidence="1">Multi-pass membrane protein</topology>
    </subcellularLocation>
</comment>
<keyword evidence="4 16" id="KW-0813">Transport</keyword>
<evidence type="ECO:0000256" key="3">
    <source>
        <dbReference type="ARBA" id="ARBA00021096"/>
    </source>
</evidence>
<keyword evidence="10 16" id="KW-1133">Transmembrane helix</keyword>
<feature type="transmembrane region" description="Helical" evidence="16">
    <location>
        <begin position="402"/>
        <end position="428"/>
    </location>
</feature>
<dbReference type="InterPro" id="IPR010934">
    <property type="entry name" value="NADH_DH_su5_C"/>
</dbReference>
<feature type="transmembrane region" description="Helical" evidence="16">
    <location>
        <begin position="297"/>
        <end position="315"/>
    </location>
</feature>
<feature type="transmembrane region" description="Helical" evidence="16">
    <location>
        <begin position="114"/>
        <end position="131"/>
    </location>
</feature>
<protein>
    <recommendedName>
        <fullName evidence="3 16">NADH-ubiquinone oxidoreductase chain 5</fullName>
        <ecNumber evidence="2 16">7.1.1.2</ecNumber>
    </recommendedName>
</protein>
<evidence type="ECO:0000256" key="10">
    <source>
        <dbReference type="ARBA" id="ARBA00022989"/>
    </source>
</evidence>
<dbReference type="PANTHER" id="PTHR42829:SF2">
    <property type="entry name" value="NADH-UBIQUINONE OXIDOREDUCTASE CHAIN 5"/>
    <property type="match status" value="1"/>
</dbReference>
<keyword evidence="12 16" id="KW-0830">Ubiquinone</keyword>
<dbReference type="GO" id="GO:0008137">
    <property type="term" value="F:NADH dehydrogenase (ubiquinone) activity"/>
    <property type="evidence" value="ECO:0007669"/>
    <property type="project" value="UniProtKB-EC"/>
</dbReference>
<keyword evidence="14 16" id="KW-0472">Membrane</keyword>
<feature type="domain" description="NADH:quinone oxidoreductase/Mrp antiporter transmembrane" evidence="17">
    <location>
        <begin position="131"/>
        <end position="412"/>
    </location>
</feature>
<dbReference type="EC" id="7.1.1.2" evidence="2 16"/>
<feature type="transmembrane region" description="Helical" evidence="16">
    <location>
        <begin position="35"/>
        <end position="53"/>
    </location>
</feature>
<proteinExistence type="inferred from homology"/>
<dbReference type="Pfam" id="PF00662">
    <property type="entry name" value="Proton_antipo_N"/>
    <property type="match status" value="1"/>
</dbReference>
<dbReference type="GO" id="GO:0005743">
    <property type="term" value="C:mitochondrial inner membrane"/>
    <property type="evidence" value="ECO:0007669"/>
    <property type="project" value="UniProtKB-SubCell"/>
</dbReference>
<feature type="transmembrane region" description="Helical" evidence="16">
    <location>
        <begin position="169"/>
        <end position="188"/>
    </location>
</feature>
<feature type="domain" description="NADH-Ubiquinone oxidoreductase (complex I) chain 5 N-terminal" evidence="18">
    <location>
        <begin position="65"/>
        <end position="115"/>
    </location>
</feature>
<geneLocation type="mitochondrion" evidence="20"/>
<dbReference type="Pfam" id="PF00361">
    <property type="entry name" value="Proton_antipo_M"/>
    <property type="match status" value="1"/>
</dbReference>
<feature type="transmembrane region" description="Helical" evidence="16">
    <location>
        <begin position="6"/>
        <end position="23"/>
    </location>
</feature>
<feature type="transmembrane region" description="Helical" evidence="16">
    <location>
        <begin position="321"/>
        <end position="343"/>
    </location>
</feature>
<keyword evidence="11 16" id="KW-0520">NAD</keyword>
<evidence type="ECO:0000313" key="20">
    <source>
        <dbReference type="EMBL" id="CAH18627.1"/>
    </source>
</evidence>
<evidence type="ECO:0000256" key="14">
    <source>
        <dbReference type="ARBA" id="ARBA00023136"/>
    </source>
</evidence>
<feature type="transmembrane region" description="Helical" evidence="16">
    <location>
        <begin position="583"/>
        <end position="602"/>
    </location>
</feature>
<dbReference type="PRINTS" id="PR01434">
    <property type="entry name" value="NADHDHGNASE5"/>
</dbReference>
<feature type="transmembrane region" description="Helical" evidence="16">
    <location>
        <begin position="137"/>
        <end position="157"/>
    </location>
</feature>
<dbReference type="GO" id="GO:0015990">
    <property type="term" value="P:electron transport coupled proton transport"/>
    <property type="evidence" value="ECO:0007669"/>
    <property type="project" value="TreeGrafter"/>
</dbReference>